<comment type="caution">
    <text evidence="2">The sequence shown here is derived from an EMBL/GenBank/DDBJ whole genome shotgun (WGS) entry which is preliminary data.</text>
</comment>
<name>A0ABT1NKI5_9FIRM</name>
<organism evidence="2 3">
    <name type="scientific">Lutispora saccharofermentans</name>
    <dbReference type="NCBI Taxonomy" id="3024236"/>
    <lineage>
        <taxon>Bacteria</taxon>
        <taxon>Bacillati</taxon>
        <taxon>Bacillota</taxon>
        <taxon>Clostridia</taxon>
        <taxon>Lutisporales</taxon>
        <taxon>Lutisporaceae</taxon>
        <taxon>Lutispora</taxon>
    </lineage>
</organism>
<dbReference type="InterPro" id="IPR009045">
    <property type="entry name" value="Zn_M74/Hedgehog-like"/>
</dbReference>
<dbReference type="PANTHER" id="PTHR34385">
    <property type="entry name" value="D-ALANYL-D-ALANINE CARBOXYPEPTIDASE"/>
    <property type="match status" value="1"/>
</dbReference>
<sequence length="399" mass="45242">MRNVKSKKFTLIAAAIILVLSFTIVLAAQGKDITWFSIFEGNSYKLQLENGIKKLEKTDTAILLGTEDLKALLAEKNKAAEVYMDLNTDKYNVDEKGRIMLPISEEKSYDLGKVFFMGSNGWTARNIDIAIDDSKYLSATNAKSYQSVLKDQAPDYHSRLVNQDNTLPDGYNNENLVTIKGVQAIISNKGMRLDKVTLEALKIMLDKAAADGVKGFVLNSTYRSYSEQKNLFDYRFNERKASGAANPYEEASKVVAYPGTSEHQTGMALDILSVEYPKGSVFSQSKEYAWLKENCWDYGFIPRYPEEKTEKTKISFEPWHYRYIGKPLSLYAKQTGLCLEELVESFQKNKLTSFKASDGDVYLFMLIKKGQDFMLEDGLTMDYTLTELTEEDNLIVIKK</sequence>
<evidence type="ECO:0000259" key="1">
    <source>
        <dbReference type="Pfam" id="PF02557"/>
    </source>
</evidence>
<evidence type="ECO:0000313" key="2">
    <source>
        <dbReference type="EMBL" id="MCQ1531773.1"/>
    </source>
</evidence>
<dbReference type="InterPro" id="IPR003709">
    <property type="entry name" value="VanY-like_core_dom"/>
</dbReference>
<gene>
    <name evidence="2" type="ORF">LJD61_19850</name>
</gene>
<dbReference type="EMBL" id="JAJEKE010000030">
    <property type="protein sequence ID" value="MCQ1531773.1"/>
    <property type="molecule type" value="Genomic_DNA"/>
</dbReference>
<evidence type="ECO:0000313" key="3">
    <source>
        <dbReference type="Proteomes" id="UP001651880"/>
    </source>
</evidence>
<proteinExistence type="predicted"/>
<dbReference type="Proteomes" id="UP001651880">
    <property type="component" value="Unassembled WGS sequence"/>
</dbReference>
<dbReference type="InterPro" id="IPR052179">
    <property type="entry name" value="DD-CPase-like"/>
</dbReference>
<reference evidence="2 3" key="1">
    <citation type="submission" date="2021-10" db="EMBL/GenBank/DDBJ databases">
        <title>Lutispora strain m25 sp. nov., a thermophilic, non-spore-forming bacterium isolated from a lab-scale methanogenic bioreactor digesting anaerobic sludge.</title>
        <authorList>
            <person name="El Houari A."/>
            <person name="Mcdonald J."/>
        </authorList>
    </citation>
    <scope>NUCLEOTIDE SEQUENCE [LARGE SCALE GENOMIC DNA]</scope>
    <source>
        <strain evidence="3">m25</strain>
    </source>
</reference>
<dbReference type="SUPFAM" id="SSF55166">
    <property type="entry name" value="Hedgehog/DD-peptidase"/>
    <property type="match status" value="1"/>
</dbReference>
<feature type="domain" description="D-alanyl-D-alanine carboxypeptidase-like core" evidence="1">
    <location>
        <begin position="192"/>
        <end position="326"/>
    </location>
</feature>
<keyword evidence="3" id="KW-1185">Reference proteome</keyword>
<dbReference type="Pfam" id="PF02557">
    <property type="entry name" value="VanY"/>
    <property type="match status" value="1"/>
</dbReference>
<protein>
    <submittedName>
        <fullName evidence="2">M15 family metallopeptidase</fullName>
    </submittedName>
</protein>
<dbReference type="PANTHER" id="PTHR34385:SF1">
    <property type="entry name" value="PEPTIDOGLYCAN L-ALANYL-D-GLUTAMATE ENDOPEPTIDASE CWLK"/>
    <property type="match status" value="1"/>
</dbReference>
<dbReference type="InterPro" id="IPR058193">
    <property type="entry name" value="VanY/YodJ_core_dom"/>
</dbReference>
<dbReference type="Gene3D" id="3.30.1380.10">
    <property type="match status" value="1"/>
</dbReference>
<dbReference type="RefSeq" id="WP_255229338.1">
    <property type="nucleotide sequence ID" value="NZ_JAJEKE010000030.1"/>
</dbReference>
<dbReference type="CDD" id="cd14852">
    <property type="entry name" value="LD-carboxypeptidase"/>
    <property type="match status" value="1"/>
</dbReference>
<accession>A0ABT1NKI5</accession>